<feature type="region of interest" description="Disordered" evidence="1">
    <location>
        <begin position="88"/>
        <end position="119"/>
    </location>
</feature>
<evidence type="ECO:0000313" key="3">
    <source>
        <dbReference type="Proteomes" id="UP000887561"/>
    </source>
</evidence>
<evidence type="ECO:0000313" key="4">
    <source>
        <dbReference type="WBParaSite" id="scaffold10328_cov349.g14711"/>
    </source>
</evidence>
<accession>A0A915LC51</accession>
<evidence type="ECO:0000256" key="1">
    <source>
        <dbReference type="SAM" id="MobiDB-lite"/>
    </source>
</evidence>
<keyword evidence="3" id="KW-1185">Reference proteome</keyword>
<feature type="region of interest" description="Disordered" evidence="1">
    <location>
        <begin position="1"/>
        <end position="24"/>
    </location>
</feature>
<organism evidence="3 4">
    <name type="scientific">Meloidogyne javanica</name>
    <name type="common">Root-knot nematode worm</name>
    <dbReference type="NCBI Taxonomy" id="6303"/>
    <lineage>
        <taxon>Eukaryota</taxon>
        <taxon>Metazoa</taxon>
        <taxon>Ecdysozoa</taxon>
        <taxon>Nematoda</taxon>
        <taxon>Chromadorea</taxon>
        <taxon>Rhabditida</taxon>
        <taxon>Tylenchina</taxon>
        <taxon>Tylenchomorpha</taxon>
        <taxon>Tylenchoidea</taxon>
        <taxon>Meloidogynidae</taxon>
        <taxon>Meloidogyninae</taxon>
        <taxon>Meloidogyne</taxon>
        <taxon>Meloidogyne incognita group</taxon>
    </lineage>
</organism>
<dbReference type="AlphaFoldDB" id="A0A915LC51"/>
<dbReference type="WBParaSite" id="scaffold10328_cov349.g14711">
    <property type="protein sequence ID" value="scaffold10328_cov349.g14711"/>
    <property type="gene ID" value="scaffold10328_cov349.g14711"/>
</dbReference>
<dbReference type="Pfam" id="PF05002">
    <property type="entry name" value="SGS"/>
    <property type="match status" value="1"/>
</dbReference>
<dbReference type="InterPro" id="IPR007699">
    <property type="entry name" value="SGS_dom"/>
</dbReference>
<dbReference type="PROSITE" id="PS51048">
    <property type="entry name" value="SGS"/>
    <property type="match status" value="1"/>
</dbReference>
<reference evidence="4" key="1">
    <citation type="submission" date="2022-11" db="UniProtKB">
        <authorList>
            <consortium name="WormBaseParasite"/>
        </authorList>
    </citation>
    <scope>IDENTIFICATION</scope>
</reference>
<evidence type="ECO:0000259" key="2">
    <source>
        <dbReference type="PROSITE" id="PS51048"/>
    </source>
</evidence>
<dbReference type="PANTHER" id="PTHR45862">
    <property type="entry name" value="PROTEIN SGT1 HOMOLOG"/>
    <property type="match status" value="1"/>
</dbReference>
<dbReference type="InterPro" id="IPR044563">
    <property type="entry name" value="Sgt1-like"/>
</dbReference>
<feature type="domain" description="SGS" evidence="2">
    <location>
        <begin position="19"/>
        <end position="106"/>
    </location>
</feature>
<protein>
    <submittedName>
        <fullName evidence="4">SGS domain-containing protein</fullName>
    </submittedName>
</protein>
<name>A0A915LC51_MELJA</name>
<dbReference type="Proteomes" id="UP000887561">
    <property type="component" value="Unplaced"/>
</dbReference>
<dbReference type="GO" id="GO:0051087">
    <property type="term" value="F:protein-folding chaperone binding"/>
    <property type="evidence" value="ECO:0007669"/>
    <property type="project" value="InterPro"/>
</dbReference>
<feature type="compositionally biased region" description="Basic and acidic residues" evidence="1">
    <location>
        <begin position="1"/>
        <end position="11"/>
    </location>
</feature>
<feature type="compositionally biased region" description="Basic and acidic residues" evidence="1">
    <location>
        <begin position="108"/>
        <end position="119"/>
    </location>
</feature>
<proteinExistence type="predicted"/>
<sequence>MNNDNNKEQQDKPSLPTSSVPSDLSAKYAKWDKLAKEVDENDETEDSVDKLFQKIYQDASDDTKKAMIKSFTESKGTVLSTNWSEVKKAQVAMKPPKGKPKLSSPSDLKVHRLESFQEE</sequence>